<dbReference type="InterPro" id="IPR032466">
    <property type="entry name" value="Metal_Hydrolase"/>
</dbReference>
<dbReference type="Gene3D" id="3.20.20.140">
    <property type="entry name" value="Metal-dependent hydrolases"/>
    <property type="match status" value="1"/>
</dbReference>
<dbReference type="Proteomes" id="UP000290218">
    <property type="component" value="Unassembled WGS sequence"/>
</dbReference>
<feature type="domain" description="Amidohydrolase-related" evidence="2">
    <location>
        <begin position="52"/>
        <end position="407"/>
    </location>
</feature>
<dbReference type="PANTHER" id="PTHR43135">
    <property type="entry name" value="ALPHA-D-RIBOSE 1-METHYLPHOSPHONATE 5-TRIPHOSPHATE DIPHOSPHATASE"/>
    <property type="match status" value="1"/>
</dbReference>
<dbReference type="InterPro" id="IPR006680">
    <property type="entry name" value="Amidohydro-rel"/>
</dbReference>
<dbReference type="Pfam" id="PF01979">
    <property type="entry name" value="Amidohydro_1"/>
    <property type="match status" value="1"/>
</dbReference>
<evidence type="ECO:0000313" key="4">
    <source>
        <dbReference type="Proteomes" id="UP000290218"/>
    </source>
</evidence>
<keyword evidence="4" id="KW-1185">Reference proteome</keyword>
<evidence type="ECO:0000259" key="2">
    <source>
        <dbReference type="Pfam" id="PF01979"/>
    </source>
</evidence>
<evidence type="ECO:0000313" key="3">
    <source>
        <dbReference type="EMBL" id="RXK53524.1"/>
    </source>
</evidence>
<dbReference type="InterPro" id="IPR011059">
    <property type="entry name" value="Metal-dep_hydrolase_composite"/>
</dbReference>
<evidence type="ECO:0000256" key="1">
    <source>
        <dbReference type="SAM" id="MobiDB-lite"/>
    </source>
</evidence>
<dbReference type="InterPro" id="IPR051781">
    <property type="entry name" value="Metallo-dep_Hydrolase"/>
</dbReference>
<comment type="caution">
    <text evidence="3">The sequence shown here is derived from an EMBL/GenBank/DDBJ whole genome shotgun (WGS) entry which is preliminary data.</text>
</comment>
<sequence>MLDGSNAAPARDAHIVYDAAGIRFVGGNGQTPPAELLREGQTAPDVVAPDATLLPGLIDAHTHLFLEGGELDLDKRAAYLKQSPAELLASAMPRLEKLVRLGVAGVRDAGDKDGVGLALSRLCKSRAGPVSDRTLGQSETGPTLMPYLDSPGAAIHRRGRYGSFMGGALEEFASPADCVAARIAGGADRIKLIPTGIINFQKGAVTAEPQMTTAELREFAAAANGAGRQTLAHASGDAGIERVVEGGVDSVEHGFFMRDDQLERMRDRRIAWVPTFAPVQVQVDEAARYNWDASVTGNLQRILDAHAASLVKAHARGVIILAGSDAGSCGVAHGLGLLYELELMERAGLPAAAVIHAATGAAADRLAFGQKFGRIAPGWRSRFILTRHSPLETVRNMRRARTVVFDGRVFSTGEQFDGAGL</sequence>
<name>A0A4Q1C509_9BACT</name>
<organism evidence="3 4">
    <name type="scientific">Oleiharenicola lentus</name>
    <dbReference type="NCBI Taxonomy" id="2508720"/>
    <lineage>
        <taxon>Bacteria</taxon>
        <taxon>Pseudomonadati</taxon>
        <taxon>Verrucomicrobiota</taxon>
        <taxon>Opitutia</taxon>
        <taxon>Opitutales</taxon>
        <taxon>Opitutaceae</taxon>
        <taxon>Oleiharenicola</taxon>
    </lineage>
</organism>
<dbReference type="SUPFAM" id="SSF51556">
    <property type="entry name" value="Metallo-dependent hydrolases"/>
    <property type="match status" value="1"/>
</dbReference>
<dbReference type="PANTHER" id="PTHR43135:SF3">
    <property type="entry name" value="ALPHA-D-RIBOSE 1-METHYLPHOSPHONATE 5-TRIPHOSPHATE DIPHOSPHATASE"/>
    <property type="match status" value="1"/>
</dbReference>
<dbReference type="OrthoDB" id="9797498at2"/>
<protein>
    <recommendedName>
        <fullName evidence="2">Amidohydrolase-related domain-containing protein</fullName>
    </recommendedName>
</protein>
<dbReference type="EMBL" id="SDHX01000002">
    <property type="protein sequence ID" value="RXK53524.1"/>
    <property type="molecule type" value="Genomic_DNA"/>
</dbReference>
<dbReference type="GO" id="GO:0016810">
    <property type="term" value="F:hydrolase activity, acting on carbon-nitrogen (but not peptide) bonds"/>
    <property type="evidence" value="ECO:0007669"/>
    <property type="project" value="InterPro"/>
</dbReference>
<gene>
    <name evidence="3" type="ORF">ESB00_17680</name>
</gene>
<accession>A0A4Q1C509</accession>
<dbReference type="AlphaFoldDB" id="A0A4Q1C509"/>
<dbReference type="Gene3D" id="2.30.40.10">
    <property type="entry name" value="Urease, subunit C, domain 1"/>
    <property type="match status" value="1"/>
</dbReference>
<proteinExistence type="predicted"/>
<feature type="region of interest" description="Disordered" evidence="1">
    <location>
        <begin position="129"/>
        <end position="149"/>
    </location>
</feature>
<reference evidence="3 4" key="1">
    <citation type="submission" date="2019-01" db="EMBL/GenBank/DDBJ databases">
        <title>Lacunisphaera sp. strain TWA-58.</title>
        <authorList>
            <person name="Chen W.-M."/>
        </authorList>
    </citation>
    <scope>NUCLEOTIDE SEQUENCE [LARGE SCALE GENOMIC DNA]</scope>
    <source>
        <strain evidence="3 4">TWA-58</strain>
    </source>
</reference>